<keyword evidence="7" id="KW-1003">Cell membrane</keyword>
<comment type="similarity">
    <text evidence="4">Belongs to the CobS family.</text>
</comment>
<dbReference type="Pfam" id="PF02654">
    <property type="entry name" value="CobS"/>
    <property type="match status" value="1"/>
</dbReference>
<comment type="cofactor">
    <cofactor evidence="1">
        <name>Mg(2+)</name>
        <dbReference type="ChEBI" id="CHEBI:18420"/>
    </cofactor>
</comment>
<evidence type="ECO:0000256" key="11">
    <source>
        <dbReference type="ARBA" id="ARBA00022842"/>
    </source>
</evidence>
<comment type="function">
    <text evidence="14">Joins adenosylcobinamide-GDP and alpha-ribazole to generate adenosylcobalamin (Ado-cobalamin). Also synthesizes adenosylcobalamin 5'-phosphate from adenosylcobinamide-GDP and alpha-ribazole 5'-phosphate.</text>
</comment>
<evidence type="ECO:0000256" key="8">
    <source>
        <dbReference type="ARBA" id="ARBA00022573"/>
    </source>
</evidence>
<comment type="pathway">
    <text evidence="3">Cofactor biosynthesis; adenosylcobalamin biosynthesis; adenosylcobalamin from cob(II)yrinate a,c-diamide: step 7/7.</text>
</comment>
<evidence type="ECO:0000256" key="1">
    <source>
        <dbReference type="ARBA" id="ARBA00001946"/>
    </source>
</evidence>
<feature type="transmembrane region" description="Helical" evidence="19">
    <location>
        <begin position="34"/>
        <end position="51"/>
    </location>
</feature>
<feature type="non-terminal residue" evidence="20">
    <location>
        <position position="1"/>
    </location>
</feature>
<dbReference type="EC" id="2.7.8.26" evidence="5"/>
<dbReference type="InterPro" id="IPR003805">
    <property type="entry name" value="CobS"/>
</dbReference>
<evidence type="ECO:0000256" key="9">
    <source>
        <dbReference type="ARBA" id="ARBA00022679"/>
    </source>
</evidence>
<protein>
    <recommendedName>
        <fullName evidence="6">Adenosylcobinamide-GDP ribazoletransferase</fullName>
        <ecNumber evidence="5">2.7.8.26</ecNumber>
    </recommendedName>
    <alternativeName>
        <fullName evidence="16">Cobalamin synthase</fullName>
    </alternativeName>
    <alternativeName>
        <fullName evidence="15">Cobalamin-5'-phosphate synthase</fullName>
    </alternativeName>
</protein>
<keyword evidence="10 19" id="KW-0812">Transmembrane</keyword>
<reference evidence="21" key="1">
    <citation type="journal article" date="2019" name="Int. J. Syst. Evol. Microbiol.">
        <title>The Global Catalogue of Microorganisms (GCM) 10K type strain sequencing project: providing services to taxonomists for standard genome sequencing and annotation.</title>
        <authorList>
            <consortium name="The Broad Institute Genomics Platform"/>
            <consortium name="The Broad Institute Genome Sequencing Center for Infectious Disease"/>
            <person name="Wu L."/>
            <person name="Ma J."/>
        </authorList>
    </citation>
    <scope>NUCLEOTIDE SEQUENCE [LARGE SCALE GENOMIC DNA]</scope>
    <source>
        <strain evidence="21">JCM 31037</strain>
    </source>
</reference>
<evidence type="ECO:0000256" key="12">
    <source>
        <dbReference type="ARBA" id="ARBA00022989"/>
    </source>
</evidence>
<evidence type="ECO:0000256" key="10">
    <source>
        <dbReference type="ARBA" id="ARBA00022692"/>
    </source>
</evidence>
<dbReference type="EMBL" id="JBHTMP010000127">
    <property type="protein sequence ID" value="MFD1326164.1"/>
    <property type="molecule type" value="Genomic_DNA"/>
</dbReference>
<evidence type="ECO:0000256" key="5">
    <source>
        <dbReference type="ARBA" id="ARBA00013200"/>
    </source>
</evidence>
<organism evidence="20 21">
    <name type="scientific">Micromonospora sonneratiae</name>
    <dbReference type="NCBI Taxonomy" id="1184706"/>
    <lineage>
        <taxon>Bacteria</taxon>
        <taxon>Bacillati</taxon>
        <taxon>Actinomycetota</taxon>
        <taxon>Actinomycetes</taxon>
        <taxon>Micromonosporales</taxon>
        <taxon>Micromonosporaceae</taxon>
        <taxon>Micromonospora</taxon>
    </lineage>
</organism>
<keyword evidence="11" id="KW-0460">Magnesium</keyword>
<comment type="catalytic activity">
    <reaction evidence="18">
        <text>alpha-ribazole 5'-phosphate + adenosylcob(III)inamide-GDP = adenosylcob(III)alamin 5'-phosphate + GMP + H(+)</text>
        <dbReference type="Rhea" id="RHEA:23560"/>
        <dbReference type="ChEBI" id="CHEBI:15378"/>
        <dbReference type="ChEBI" id="CHEBI:57918"/>
        <dbReference type="ChEBI" id="CHEBI:58115"/>
        <dbReference type="ChEBI" id="CHEBI:60487"/>
        <dbReference type="ChEBI" id="CHEBI:60493"/>
        <dbReference type="EC" id="2.7.8.26"/>
    </reaction>
</comment>
<evidence type="ECO:0000256" key="3">
    <source>
        <dbReference type="ARBA" id="ARBA00004663"/>
    </source>
</evidence>
<evidence type="ECO:0000256" key="19">
    <source>
        <dbReference type="SAM" id="Phobius"/>
    </source>
</evidence>
<evidence type="ECO:0000256" key="17">
    <source>
        <dbReference type="ARBA" id="ARBA00048623"/>
    </source>
</evidence>
<proteinExistence type="inferred from homology"/>
<keyword evidence="12 19" id="KW-1133">Transmembrane helix</keyword>
<sequence>VAGTVSRPVLGVATVAVAALAVPAVPGRPWQGPLAVAVALTIELLLLRHVVRRLGGVTGDVLGASVEITATLVYLGLVLTG</sequence>
<dbReference type="PANTHER" id="PTHR34148">
    <property type="entry name" value="ADENOSYLCOBINAMIDE-GDP RIBAZOLETRANSFERASE"/>
    <property type="match status" value="1"/>
</dbReference>
<dbReference type="RefSeq" id="WP_377579370.1">
    <property type="nucleotide sequence ID" value="NZ_JBHTMP010000127.1"/>
</dbReference>
<evidence type="ECO:0000256" key="18">
    <source>
        <dbReference type="ARBA" id="ARBA00049504"/>
    </source>
</evidence>
<comment type="catalytic activity">
    <reaction evidence="17">
        <text>alpha-ribazole + adenosylcob(III)inamide-GDP = adenosylcob(III)alamin + GMP + H(+)</text>
        <dbReference type="Rhea" id="RHEA:16049"/>
        <dbReference type="ChEBI" id="CHEBI:10329"/>
        <dbReference type="ChEBI" id="CHEBI:15378"/>
        <dbReference type="ChEBI" id="CHEBI:18408"/>
        <dbReference type="ChEBI" id="CHEBI:58115"/>
        <dbReference type="ChEBI" id="CHEBI:60487"/>
        <dbReference type="EC" id="2.7.8.26"/>
    </reaction>
</comment>
<evidence type="ECO:0000256" key="13">
    <source>
        <dbReference type="ARBA" id="ARBA00023136"/>
    </source>
</evidence>
<keyword evidence="9 20" id="KW-0808">Transferase</keyword>
<keyword evidence="21" id="KW-1185">Reference proteome</keyword>
<comment type="subcellular location">
    <subcellularLocation>
        <location evidence="2">Cell membrane</location>
        <topology evidence="2">Multi-pass membrane protein</topology>
    </subcellularLocation>
</comment>
<dbReference type="PANTHER" id="PTHR34148:SF1">
    <property type="entry name" value="ADENOSYLCOBINAMIDE-GDP RIBAZOLETRANSFERASE"/>
    <property type="match status" value="1"/>
</dbReference>
<keyword evidence="13 19" id="KW-0472">Membrane</keyword>
<accession>A0ABW3YPA4</accession>
<evidence type="ECO:0000256" key="2">
    <source>
        <dbReference type="ARBA" id="ARBA00004651"/>
    </source>
</evidence>
<gene>
    <name evidence="20" type="ORF">ACFQ4H_34310</name>
</gene>
<evidence type="ECO:0000313" key="20">
    <source>
        <dbReference type="EMBL" id="MFD1326164.1"/>
    </source>
</evidence>
<evidence type="ECO:0000256" key="4">
    <source>
        <dbReference type="ARBA" id="ARBA00010561"/>
    </source>
</evidence>
<evidence type="ECO:0000256" key="16">
    <source>
        <dbReference type="ARBA" id="ARBA00032853"/>
    </source>
</evidence>
<evidence type="ECO:0000256" key="6">
    <source>
        <dbReference type="ARBA" id="ARBA00015850"/>
    </source>
</evidence>
<dbReference type="GO" id="GO:0051073">
    <property type="term" value="F:adenosylcobinamide-GDP ribazoletransferase activity"/>
    <property type="evidence" value="ECO:0007669"/>
    <property type="project" value="UniProtKB-EC"/>
</dbReference>
<dbReference type="Proteomes" id="UP001597260">
    <property type="component" value="Unassembled WGS sequence"/>
</dbReference>
<evidence type="ECO:0000256" key="14">
    <source>
        <dbReference type="ARBA" id="ARBA00025228"/>
    </source>
</evidence>
<evidence type="ECO:0000256" key="7">
    <source>
        <dbReference type="ARBA" id="ARBA00022475"/>
    </source>
</evidence>
<evidence type="ECO:0000313" key="21">
    <source>
        <dbReference type="Proteomes" id="UP001597260"/>
    </source>
</evidence>
<name>A0ABW3YPA4_9ACTN</name>
<comment type="caution">
    <text evidence="20">The sequence shown here is derived from an EMBL/GenBank/DDBJ whole genome shotgun (WGS) entry which is preliminary data.</text>
</comment>
<evidence type="ECO:0000256" key="15">
    <source>
        <dbReference type="ARBA" id="ARBA00032605"/>
    </source>
</evidence>
<keyword evidence="8" id="KW-0169">Cobalamin biosynthesis</keyword>